<organism evidence="1">
    <name type="scientific">Dyadobacter sp. 676</name>
    <dbReference type="NCBI Taxonomy" id="3088362"/>
    <lineage>
        <taxon>Bacteria</taxon>
        <taxon>Pseudomonadati</taxon>
        <taxon>Bacteroidota</taxon>
        <taxon>Cytophagia</taxon>
        <taxon>Cytophagales</taxon>
        <taxon>Spirosomataceae</taxon>
        <taxon>Dyadobacter</taxon>
    </lineage>
</organism>
<protein>
    <recommendedName>
        <fullName evidence="2">DUF4595 domain-containing protein</fullName>
    </recommendedName>
</protein>
<accession>A0AAU8FTC7</accession>
<proteinExistence type="predicted"/>
<reference evidence="1" key="1">
    <citation type="submission" date="2024-06" db="EMBL/GenBank/DDBJ databases">
        <title>Sequencing and assembly of the genome of Dyadobacter sp. strain 676, a symbiont of Cyamopsis tetragonoloba.</title>
        <authorList>
            <person name="Guro P."/>
            <person name="Sazanova A."/>
            <person name="Kuznetsova I."/>
            <person name="Belimov A."/>
            <person name="Safronova V."/>
        </authorList>
    </citation>
    <scope>NUCLEOTIDE SEQUENCE</scope>
    <source>
        <strain evidence="1">676</strain>
    </source>
</reference>
<sequence length="290" mass="32989">MKKLHIAGNLLKGLFVAGILTACQNENALVPQTQDNAIVETGSKTNAELKLIKDGYSQIQYIKSGRFLGKISKISGPTHYTQYSYDDSTGDLWITSKEYYKSTNQLSKEISYQIKNGKCIKSINKTNNNTREYKFNELGYLYEIISTGPGYSQKKSFNYMQVSNGLGNVRLDNITSSNSAGEFERINFFYEYNGSPAKADKYFLNPEHTSIDPYLPYFGKFSDVLVQRVQITPLPYNGQTKPFYQFFYGINADGYASSRHREYYPLGYGNDAGKQAFYSSLEYSTYWQGI</sequence>
<gene>
    <name evidence="1" type="ORF">ABV298_10220</name>
</gene>
<dbReference type="AlphaFoldDB" id="A0AAU8FTC7"/>
<dbReference type="PROSITE" id="PS51257">
    <property type="entry name" value="PROKAR_LIPOPROTEIN"/>
    <property type="match status" value="1"/>
</dbReference>
<evidence type="ECO:0000313" key="1">
    <source>
        <dbReference type="EMBL" id="XCH26740.1"/>
    </source>
</evidence>
<evidence type="ECO:0008006" key="2">
    <source>
        <dbReference type="Google" id="ProtNLM"/>
    </source>
</evidence>
<dbReference type="RefSeq" id="WP_353722023.1">
    <property type="nucleotide sequence ID" value="NZ_CP159289.1"/>
</dbReference>
<dbReference type="EMBL" id="CP159289">
    <property type="protein sequence ID" value="XCH26740.1"/>
    <property type="molecule type" value="Genomic_DNA"/>
</dbReference>
<name>A0AAU8FTC7_9BACT</name>